<feature type="transmembrane region" description="Helical" evidence="6">
    <location>
        <begin position="830"/>
        <end position="849"/>
    </location>
</feature>
<dbReference type="GO" id="GO:0140359">
    <property type="term" value="F:ABC-type transporter activity"/>
    <property type="evidence" value="ECO:0007669"/>
    <property type="project" value="InterPro"/>
</dbReference>
<feature type="region of interest" description="Disordered" evidence="5">
    <location>
        <begin position="655"/>
        <end position="690"/>
    </location>
</feature>
<dbReference type="Gene3D" id="3.40.1710.10">
    <property type="entry name" value="abc type-2 transporter like domain"/>
    <property type="match status" value="1"/>
</dbReference>
<dbReference type="AlphaFoldDB" id="A0A917IW41"/>
<dbReference type="PANTHER" id="PTHR43077:SF5">
    <property type="entry name" value="PHAGE INFECTION PROTEIN"/>
    <property type="match status" value="1"/>
</dbReference>
<dbReference type="NCBIfam" id="TIGR03061">
    <property type="entry name" value="pip_yhgE_Nterm"/>
    <property type="match status" value="1"/>
</dbReference>
<feature type="domain" description="ABC-2 type transporter transmembrane" evidence="7">
    <location>
        <begin position="23"/>
        <end position="166"/>
    </location>
</feature>
<dbReference type="Proteomes" id="UP000600171">
    <property type="component" value="Unassembled WGS sequence"/>
</dbReference>
<feature type="region of interest" description="Disordered" evidence="5">
    <location>
        <begin position="585"/>
        <end position="623"/>
    </location>
</feature>
<gene>
    <name evidence="8" type="primary">yhgE</name>
    <name evidence="8" type="ORF">GCM10007359_17560</name>
</gene>
<dbReference type="NCBIfam" id="TIGR03057">
    <property type="entry name" value="xxxLxxG_by_4"/>
    <property type="match status" value="13"/>
</dbReference>
<dbReference type="InterPro" id="IPR051328">
    <property type="entry name" value="T7SS_ABC-Transporter"/>
</dbReference>
<comment type="caution">
    <text evidence="8">The sequence shown here is derived from an EMBL/GenBank/DDBJ whole genome shotgun (WGS) entry which is preliminary data.</text>
</comment>
<feature type="transmembrane region" description="Helical" evidence="6">
    <location>
        <begin position="800"/>
        <end position="823"/>
    </location>
</feature>
<evidence type="ECO:0000313" key="8">
    <source>
        <dbReference type="EMBL" id="GGH64863.1"/>
    </source>
</evidence>
<dbReference type="InterPro" id="IPR017501">
    <property type="entry name" value="Phage_infect_YhgE_C"/>
</dbReference>
<dbReference type="InterPro" id="IPR017500">
    <property type="entry name" value="Phage_infect_YhgE_N"/>
</dbReference>
<comment type="subcellular location">
    <subcellularLocation>
        <location evidence="1">Membrane</location>
        <topology evidence="1">Multi-pass membrane protein</topology>
    </subcellularLocation>
</comment>
<proteinExistence type="predicted"/>
<feature type="transmembrane region" description="Helical" evidence="6">
    <location>
        <begin position="765"/>
        <end position="788"/>
    </location>
</feature>
<evidence type="ECO:0000256" key="1">
    <source>
        <dbReference type="ARBA" id="ARBA00004141"/>
    </source>
</evidence>
<dbReference type="Pfam" id="PF12698">
    <property type="entry name" value="ABC2_membrane_3"/>
    <property type="match status" value="2"/>
</dbReference>
<evidence type="ECO:0000256" key="6">
    <source>
        <dbReference type="SAM" id="Phobius"/>
    </source>
</evidence>
<dbReference type="RefSeq" id="WP_188360000.1">
    <property type="nucleotide sequence ID" value="NZ_BMDC01000003.1"/>
</dbReference>
<dbReference type="GO" id="GO:0016020">
    <property type="term" value="C:membrane"/>
    <property type="evidence" value="ECO:0007669"/>
    <property type="project" value="UniProtKB-SubCell"/>
</dbReference>
<accession>A0A917IW41</accession>
<feature type="transmembrane region" description="Helical" evidence="6">
    <location>
        <begin position="21"/>
        <end position="41"/>
    </location>
</feature>
<feature type="compositionally biased region" description="Polar residues" evidence="5">
    <location>
        <begin position="585"/>
        <end position="594"/>
    </location>
</feature>
<dbReference type="EMBL" id="BMDC01000003">
    <property type="protein sequence ID" value="GGH64863.1"/>
    <property type="molecule type" value="Genomic_DNA"/>
</dbReference>
<dbReference type="Gene3D" id="1.10.287.950">
    <property type="entry name" value="Methyl-accepting chemotaxis protein"/>
    <property type="match status" value="2"/>
</dbReference>
<dbReference type="PANTHER" id="PTHR43077">
    <property type="entry name" value="TRANSPORT PERMEASE YVFS-RELATED"/>
    <property type="match status" value="1"/>
</dbReference>
<feature type="transmembrane region" description="Helical" evidence="6">
    <location>
        <begin position="727"/>
        <end position="745"/>
    </location>
</feature>
<evidence type="ECO:0000256" key="5">
    <source>
        <dbReference type="SAM" id="MobiDB-lite"/>
    </source>
</evidence>
<dbReference type="NCBIfam" id="TIGR03062">
    <property type="entry name" value="pip_yhgE_Cterm"/>
    <property type="match status" value="1"/>
</dbReference>
<sequence length="923" mass="94542">MSALRVALSELKRMSAGILPKLVLIAMACIPLLYGGIYLYANWDPYGNVDEVSGALVMQDAGAQNSDGEHVNTGQDVADNLKESADFDWHDVATRDEAVQEVTDGDYDFALVIPQDFSENLQSAGSFKPDENGNTGEIDPRAAGLEVITNDANNYILTNIVSKAGTSVRDTVASEVGNETANTLLASFTDIHNNLQDASDGSAQLADGTVQLNDAIGQVKDGTADLSNGTVTLKDGTGQLVDGSDQLVDGQQQLADGSSQLSDGADTLAGGASDANDGAQQLSAGADTLSTNMATAAGGAADLADGAKTLHDGTVSLKDGTGQLSDGANQLADGTGQLSDGASQLADGTGQLTDGANQLADGTGQLSDGATRLAEGTQELNTKLSESGLNDISSALTQVCTDLSAAENQPGAASSLTDQVTEQLSKDLRANLAPLVADGTLTQAQVDQLAGDLTSQQTKQQLTETNQRALDQISGQLTDLGSSCATDGTSKVATDIDSLTGAVDQINTGAQDLATGASDLNTGAQDLADGVAEANTGAQDLATGASTLDEKMGELAGGADDLDKGATDLESGAAALETGANQLADGTSQLSDGSATLADGAGELADGTSQLSSGSSSLADAAGQLADGEQTALDGQKQLNSGVLKVDDGAGQLKSGASDLDSGVGQVQDGSADLRDGADELNTGLQDGVKQIPSLSEADQNKVADTMSDPVNLDETSLASGSNYGEGMGPFFIVLALWIGALMLVQTMRPSNTRALASQAPSLRIALGSWVPFGVVGFLQTVLLYAVVRFGLGFHFEHPVAVFWFLALVSLSYTAVVCGLVVLLESPGKLLALVILILQLVTAGGMMPVETLPKSIQWMHDFFPMGYALSGVRRLAYGIDLSALQTDITALLLWLLVGLGLSLLGTIKSRTWNLKKLNPEITV</sequence>
<feature type="compositionally biased region" description="Low complexity" evidence="5">
    <location>
        <begin position="605"/>
        <end position="623"/>
    </location>
</feature>
<feature type="region of interest" description="Disordered" evidence="5">
    <location>
        <begin position="255"/>
        <end position="278"/>
    </location>
</feature>
<reference evidence="8 9" key="1">
    <citation type="journal article" date="2014" name="Int. J. Syst. Evol. Microbiol.">
        <title>Complete genome sequence of Corynebacterium casei LMG S-19264T (=DSM 44701T), isolated from a smear-ripened cheese.</title>
        <authorList>
            <consortium name="US DOE Joint Genome Institute (JGI-PGF)"/>
            <person name="Walter F."/>
            <person name="Albersmeier A."/>
            <person name="Kalinowski J."/>
            <person name="Ruckert C."/>
        </authorList>
    </citation>
    <scope>NUCLEOTIDE SEQUENCE [LARGE SCALE GENOMIC DNA]</scope>
    <source>
        <strain evidence="8 9">CCM 8669</strain>
    </source>
</reference>
<evidence type="ECO:0000256" key="3">
    <source>
        <dbReference type="ARBA" id="ARBA00022989"/>
    </source>
</evidence>
<keyword evidence="9" id="KW-1185">Reference proteome</keyword>
<dbReference type="InterPro" id="IPR013525">
    <property type="entry name" value="ABC2_TM"/>
</dbReference>
<name>A0A917IW41_9MICC</name>
<keyword evidence="2 6" id="KW-0812">Transmembrane</keyword>
<feature type="transmembrane region" description="Helical" evidence="6">
    <location>
        <begin position="888"/>
        <end position="907"/>
    </location>
</feature>
<evidence type="ECO:0000256" key="4">
    <source>
        <dbReference type="ARBA" id="ARBA00023136"/>
    </source>
</evidence>
<keyword evidence="4 6" id="KW-0472">Membrane</keyword>
<dbReference type="InterPro" id="IPR023908">
    <property type="entry name" value="xxxLxxG_rpt"/>
</dbReference>
<organism evidence="8 9">
    <name type="scientific">Rothia aerolata</name>
    <dbReference type="NCBI Taxonomy" id="1812262"/>
    <lineage>
        <taxon>Bacteria</taxon>
        <taxon>Bacillati</taxon>
        <taxon>Actinomycetota</taxon>
        <taxon>Actinomycetes</taxon>
        <taxon>Micrococcales</taxon>
        <taxon>Micrococcaceae</taxon>
        <taxon>Rothia</taxon>
    </lineage>
</organism>
<keyword evidence="3 6" id="KW-1133">Transmembrane helix</keyword>
<feature type="domain" description="ABC-2 type transporter transmembrane" evidence="7">
    <location>
        <begin position="699"/>
        <end position="904"/>
    </location>
</feature>
<dbReference type="SUPFAM" id="SSF58104">
    <property type="entry name" value="Methyl-accepting chemotaxis protein (MCP) signaling domain"/>
    <property type="match status" value="2"/>
</dbReference>
<evidence type="ECO:0000256" key="2">
    <source>
        <dbReference type="ARBA" id="ARBA00022692"/>
    </source>
</evidence>
<protein>
    <submittedName>
        <fullName evidence="8">Phage infection protein</fullName>
    </submittedName>
</protein>
<evidence type="ECO:0000313" key="9">
    <source>
        <dbReference type="Proteomes" id="UP000600171"/>
    </source>
</evidence>
<evidence type="ECO:0000259" key="7">
    <source>
        <dbReference type="Pfam" id="PF12698"/>
    </source>
</evidence>